<dbReference type="GO" id="GO:0003677">
    <property type="term" value="F:DNA binding"/>
    <property type="evidence" value="ECO:0007669"/>
    <property type="project" value="UniProtKB-KW"/>
</dbReference>
<dbReference type="Gene3D" id="1.10.10.10">
    <property type="entry name" value="Winged helix-like DNA-binding domain superfamily/Winged helix DNA-binding domain"/>
    <property type="match status" value="1"/>
</dbReference>
<evidence type="ECO:0000256" key="1">
    <source>
        <dbReference type="ARBA" id="ARBA00023015"/>
    </source>
</evidence>
<sequence length="148" mass="16654">MDDNNESTKVAKLFQEVMILFKHSMNKVFEEMNPGLTAPQGMVMGILSKEKTMKITELSTKLSLSNSTVSGIIDRLEKQGMVERKRSEEDRRVVNVSIAPSCKGIHHDFHKRLEENIGNVLNKGTQEELNKISVGLDALKKLLGSREE</sequence>
<comment type="caution">
    <text evidence="5">The sequence shown here is derived from an EMBL/GenBank/DDBJ whole genome shotgun (WGS) entry which is preliminary data.</text>
</comment>
<organism evidence="5 6">
    <name type="scientific">Desulfosporosinus fructosivorans</name>
    <dbReference type="NCBI Taxonomy" id="2018669"/>
    <lineage>
        <taxon>Bacteria</taxon>
        <taxon>Bacillati</taxon>
        <taxon>Bacillota</taxon>
        <taxon>Clostridia</taxon>
        <taxon>Eubacteriales</taxon>
        <taxon>Desulfitobacteriaceae</taxon>
        <taxon>Desulfosporosinus</taxon>
    </lineage>
</organism>
<dbReference type="Proteomes" id="UP000298460">
    <property type="component" value="Unassembled WGS sequence"/>
</dbReference>
<evidence type="ECO:0000313" key="6">
    <source>
        <dbReference type="Proteomes" id="UP000298460"/>
    </source>
</evidence>
<feature type="domain" description="HTH marR-type" evidence="4">
    <location>
        <begin position="10"/>
        <end position="144"/>
    </location>
</feature>
<dbReference type="PANTHER" id="PTHR42756">
    <property type="entry name" value="TRANSCRIPTIONAL REGULATOR, MARR"/>
    <property type="match status" value="1"/>
</dbReference>
<keyword evidence="3" id="KW-0804">Transcription</keyword>
<dbReference type="InterPro" id="IPR000835">
    <property type="entry name" value="HTH_MarR-typ"/>
</dbReference>
<evidence type="ECO:0000259" key="4">
    <source>
        <dbReference type="PROSITE" id="PS50995"/>
    </source>
</evidence>
<dbReference type="RefSeq" id="WP_135552547.1">
    <property type="nucleotide sequence ID" value="NZ_SPQQ01000020.1"/>
</dbReference>
<keyword evidence="1" id="KW-0805">Transcription regulation</keyword>
<accession>A0A4Z0QXD7</accession>
<dbReference type="OrthoDB" id="49580at2"/>
<evidence type="ECO:0000256" key="3">
    <source>
        <dbReference type="ARBA" id="ARBA00023163"/>
    </source>
</evidence>
<dbReference type="GO" id="GO:0003700">
    <property type="term" value="F:DNA-binding transcription factor activity"/>
    <property type="evidence" value="ECO:0007669"/>
    <property type="project" value="InterPro"/>
</dbReference>
<dbReference type="PANTHER" id="PTHR42756:SF1">
    <property type="entry name" value="TRANSCRIPTIONAL REPRESSOR OF EMRAB OPERON"/>
    <property type="match status" value="1"/>
</dbReference>
<dbReference type="AlphaFoldDB" id="A0A4Z0QXD7"/>
<proteinExistence type="predicted"/>
<dbReference type="EMBL" id="SPQQ01000020">
    <property type="protein sequence ID" value="TGE35090.1"/>
    <property type="molecule type" value="Genomic_DNA"/>
</dbReference>
<evidence type="ECO:0000313" key="5">
    <source>
        <dbReference type="EMBL" id="TGE35090.1"/>
    </source>
</evidence>
<reference evidence="5 6" key="1">
    <citation type="submission" date="2019-03" db="EMBL/GenBank/DDBJ databases">
        <title>Draft Genome Sequence of Desulfosporosinus fructosivorans Strain 63.6F, Isolated from Marine Sediment in the Baltic Sea.</title>
        <authorList>
            <person name="Hausmann B."/>
            <person name="Vandieken V."/>
            <person name="Pjevac P."/>
            <person name="Schreck K."/>
            <person name="Herbold C.W."/>
            <person name="Loy A."/>
        </authorList>
    </citation>
    <scope>NUCLEOTIDE SEQUENCE [LARGE SCALE GENOMIC DNA]</scope>
    <source>
        <strain evidence="5 6">63.6F</strain>
    </source>
</reference>
<dbReference type="InterPro" id="IPR036388">
    <property type="entry name" value="WH-like_DNA-bd_sf"/>
</dbReference>
<dbReference type="PROSITE" id="PS50995">
    <property type="entry name" value="HTH_MARR_2"/>
    <property type="match status" value="1"/>
</dbReference>
<keyword evidence="6" id="KW-1185">Reference proteome</keyword>
<protein>
    <submittedName>
        <fullName evidence="5">MarR family transcriptional regulator</fullName>
    </submittedName>
</protein>
<dbReference type="PRINTS" id="PR00598">
    <property type="entry name" value="HTHMARR"/>
</dbReference>
<dbReference type="Pfam" id="PF01047">
    <property type="entry name" value="MarR"/>
    <property type="match status" value="1"/>
</dbReference>
<evidence type="ECO:0000256" key="2">
    <source>
        <dbReference type="ARBA" id="ARBA00023125"/>
    </source>
</evidence>
<dbReference type="SMART" id="SM00347">
    <property type="entry name" value="HTH_MARR"/>
    <property type="match status" value="1"/>
</dbReference>
<name>A0A4Z0QXD7_9FIRM</name>
<keyword evidence="2" id="KW-0238">DNA-binding</keyword>
<dbReference type="InterPro" id="IPR036390">
    <property type="entry name" value="WH_DNA-bd_sf"/>
</dbReference>
<dbReference type="SUPFAM" id="SSF46785">
    <property type="entry name" value="Winged helix' DNA-binding domain"/>
    <property type="match status" value="1"/>
</dbReference>
<gene>
    <name evidence="5" type="ORF">E4K67_27215</name>
</gene>